<evidence type="ECO:0000259" key="7">
    <source>
        <dbReference type="PROSITE" id="PS51092"/>
    </source>
</evidence>
<dbReference type="Pfam" id="PF03736">
    <property type="entry name" value="EPTP"/>
    <property type="match status" value="7"/>
</dbReference>
<name>A0ABN8SFQ9_9CNID</name>
<evidence type="ECO:0000256" key="3">
    <source>
        <dbReference type="ARBA" id="ARBA00023157"/>
    </source>
</evidence>
<evidence type="ECO:0000313" key="8">
    <source>
        <dbReference type="EMBL" id="CAH3190548.1"/>
    </source>
</evidence>
<keyword evidence="6" id="KW-1133">Transmembrane helix</keyword>
<evidence type="ECO:0000256" key="4">
    <source>
        <dbReference type="PROSITE-ProRule" id="PRU00479"/>
    </source>
</evidence>
<comment type="caution">
    <text evidence="8">The sequence shown here is derived from an EMBL/GenBank/DDBJ whole genome shotgun (WGS) entry which is preliminary data.</text>
</comment>
<feature type="non-terminal residue" evidence="8">
    <location>
        <position position="1"/>
    </location>
</feature>
<proteinExistence type="predicted"/>
<reference evidence="8 9" key="1">
    <citation type="submission" date="2022-05" db="EMBL/GenBank/DDBJ databases">
        <authorList>
            <consortium name="Genoscope - CEA"/>
            <person name="William W."/>
        </authorList>
    </citation>
    <scope>NUCLEOTIDE SEQUENCE [LARGE SCALE GENOMIC DNA]</scope>
</reference>
<dbReference type="PROSITE" id="PS51092">
    <property type="entry name" value="FN2_2"/>
    <property type="match status" value="3"/>
</dbReference>
<dbReference type="PANTHER" id="PTHR15261">
    <property type="entry name" value="THROMBOSPONDIN-TYPE LAMININ G DOMAIN AND EAR REPEAT-CONTAINING"/>
    <property type="match status" value="1"/>
</dbReference>
<keyword evidence="9" id="KW-1185">Reference proteome</keyword>
<dbReference type="InterPro" id="IPR009039">
    <property type="entry name" value="EAR"/>
</dbReference>
<keyword evidence="1" id="KW-0732">Signal</keyword>
<dbReference type="Pfam" id="PF00040">
    <property type="entry name" value="fn2"/>
    <property type="match status" value="3"/>
</dbReference>
<sequence>KLDVKACFNRRFVFRLWQILAFLLVIAVIVTVVGLLAAMHGARQPSSNPNSYRAAKAKETKKNGGSQTTTMPPTVCHQKTTSGQCCSIPFTYEGVTYNSCTDVDHHRLWCSLDSQYKGHWENCLLTTTKGTPTVCTQKTTSGQCCSIPFTYKGVTYNSCTDADHHTLWCSLDNQYNGRWENCLVTTTKNTPTVCPQRTTSGQCCSIPFTYKGVTYNSCTDADHHRFWCSLDRQYEGRWDNCHCSNKHFGKYQDFLTAGAADVEQFTINGSQFLAFANYRSDTDGLNTKSFIFKFNDLTEKFSLFQAINTSGAHNMKFFTIANKHYLAVANMRNENTYQVNSVIYQWNELKFVVFQNVSTKGASRISFFKIGKEYFLAVTNWHDDFTNYVRSVIYKWKNGKFDKFQEIPTVGGYGSAPFLINNETFIAFANKMSSTSNVYKWSGYDFVQWQSVRTYEVRDVISFKMNGHTFLAFANRADGQKPNIYKWNGRQFIKVRPITTHGAVTWHPFDMCGRTFLGVANHQANSVIYQALGSQFVKYQELSTQNAHGMTSFVHNGHTYLAVANLALCVNGKNCQYNINSTLYKWK</sequence>
<dbReference type="EMBL" id="CALNXI010002760">
    <property type="protein sequence ID" value="CAH3190548.1"/>
    <property type="molecule type" value="Genomic_DNA"/>
</dbReference>
<feature type="region of interest" description="Disordered" evidence="5">
    <location>
        <begin position="42"/>
        <end position="77"/>
    </location>
</feature>
<keyword evidence="2" id="KW-0677">Repeat</keyword>
<dbReference type="PANTHER" id="PTHR15261:SF4">
    <property type="entry name" value="THROMBOSPONDIN-TYPE LAMININ G DOMAIN AND EAR REPEAT-CONTAINING PROTEIN"/>
    <property type="match status" value="1"/>
</dbReference>
<evidence type="ECO:0000256" key="2">
    <source>
        <dbReference type="ARBA" id="ARBA00022737"/>
    </source>
</evidence>
<comment type="caution">
    <text evidence="4">Lacks conserved residue(s) required for the propagation of feature annotation.</text>
</comment>
<dbReference type="InterPro" id="IPR036943">
    <property type="entry name" value="FN_type2_sf"/>
</dbReference>
<dbReference type="Gene3D" id="2.10.10.10">
    <property type="entry name" value="Fibronectin, type II, collagen-binding"/>
    <property type="match status" value="3"/>
</dbReference>
<gene>
    <name evidence="8" type="ORF">PEVE_00020590</name>
</gene>
<protein>
    <recommendedName>
        <fullName evidence="7">Fibronectin type-II domain-containing protein</fullName>
    </recommendedName>
</protein>
<dbReference type="SMART" id="SM00059">
    <property type="entry name" value="FN2"/>
    <property type="match status" value="3"/>
</dbReference>
<evidence type="ECO:0000313" key="9">
    <source>
        <dbReference type="Proteomes" id="UP001159427"/>
    </source>
</evidence>
<dbReference type="PROSITE" id="PS50912">
    <property type="entry name" value="EAR"/>
    <property type="match status" value="7"/>
</dbReference>
<feature type="transmembrane region" description="Helical" evidence="6">
    <location>
        <begin position="12"/>
        <end position="39"/>
    </location>
</feature>
<keyword evidence="3" id="KW-1015">Disulfide bond</keyword>
<evidence type="ECO:0000256" key="6">
    <source>
        <dbReference type="SAM" id="Phobius"/>
    </source>
</evidence>
<feature type="domain" description="Fibronectin type-II" evidence="7">
    <location>
        <begin position="140"/>
        <end position="184"/>
    </location>
</feature>
<dbReference type="SUPFAM" id="SSF57440">
    <property type="entry name" value="Kringle-like"/>
    <property type="match status" value="3"/>
</dbReference>
<dbReference type="InterPro" id="IPR013806">
    <property type="entry name" value="Kringle-like"/>
</dbReference>
<evidence type="ECO:0000256" key="1">
    <source>
        <dbReference type="ARBA" id="ARBA00022729"/>
    </source>
</evidence>
<dbReference type="InterPro" id="IPR005492">
    <property type="entry name" value="EPTP"/>
</dbReference>
<organism evidence="8 9">
    <name type="scientific">Porites evermanni</name>
    <dbReference type="NCBI Taxonomy" id="104178"/>
    <lineage>
        <taxon>Eukaryota</taxon>
        <taxon>Metazoa</taxon>
        <taxon>Cnidaria</taxon>
        <taxon>Anthozoa</taxon>
        <taxon>Hexacorallia</taxon>
        <taxon>Scleractinia</taxon>
        <taxon>Fungiina</taxon>
        <taxon>Poritidae</taxon>
        <taxon>Porites</taxon>
    </lineage>
</organism>
<dbReference type="InterPro" id="IPR000562">
    <property type="entry name" value="FN_type2_dom"/>
</dbReference>
<dbReference type="Proteomes" id="UP001159427">
    <property type="component" value="Unassembled WGS sequence"/>
</dbReference>
<feature type="compositionally biased region" description="Polar residues" evidence="5">
    <location>
        <begin position="63"/>
        <end position="77"/>
    </location>
</feature>
<keyword evidence="6" id="KW-0812">Transmembrane</keyword>
<feature type="domain" description="Fibronectin type-II" evidence="7">
    <location>
        <begin position="81"/>
        <end position="125"/>
    </location>
</feature>
<accession>A0ABN8SFQ9</accession>
<keyword evidence="6" id="KW-0472">Membrane</keyword>
<feature type="domain" description="Fibronectin type-II" evidence="7">
    <location>
        <begin position="199"/>
        <end position="243"/>
    </location>
</feature>
<dbReference type="SUPFAM" id="SSF69322">
    <property type="entry name" value="Tricorn protease domain 2"/>
    <property type="match status" value="1"/>
</dbReference>
<evidence type="ECO:0000256" key="5">
    <source>
        <dbReference type="SAM" id="MobiDB-lite"/>
    </source>
</evidence>